<accession>A0AAV4QTS7</accession>
<protein>
    <submittedName>
        <fullName evidence="1">Uncharacterized protein</fullName>
    </submittedName>
</protein>
<dbReference type="EMBL" id="BPLR01006888">
    <property type="protein sequence ID" value="GIY13063.1"/>
    <property type="molecule type" value="Genomic_DNA"/>
</dbReference>
<evidence type="ECO:0000313" key="1">
    <source>
        <dbReference type="EMBL" id="GIY13063.1"/>
    </source>
</evidence>
<gene>
    <name evidence="1" type="ORF">CEXT_686651</name>
</gene>
<evidence type="ECO:0000313" key="2">
    <source>
        <dbReference type="Proteomes" id="UP001054945"/>
    </source>
</evidence>
<dbReference type="AlphaFoldDB" id="A0AAV4QTS7"/>
<comment type="caution">
    <text evidence="1">The sequence shown here is derived from an EMBL/GenBank/DDBJ whole genome shotgun (WGS) entry which is preliminary data.</text>
</comment>
<proteinExistence type="predicted"/>
<organism evidence="1 2">
    <name type="scientific">Caerostris extrusa</name>
    <name type="common">Bark spider</name>
    <name type="synonym">Caerostris bankana</name>
    <dbReference type="NCBI Taxonomy" id="172846"/>
    <lineage>
        <taxon>Eukaryota</taxon>
        <taxon>Metazoa</taxon>
        <taxon>Ecdysozoa</taxon>
        <taxon>Arthropoda</taxon>
        <taxon>Chelicerata</taxon>
        <taxon>Arachnida</taxon>
        <taxon>Araneae</taxon>
        <taxon>Araneomorphae</taxon>
        <taxon>Entelegynae</taxon>
        <taxon>Araneoidea</taxon>
        <taxon>Araneidae</taxon>
        <taxon>Caerostris</taxon>
    </lineage>
</organism>
<name>A0AAV4QTS7_CAEEX</name>
<sequence length="120" mass="13617">MRYLKCGLDNFFKDCPIKESPTSNNCNKICYIVFMEGSFLFPRPKPVIYQQQSLFIHMLLSGASRFGNTKRLVATCSFSFNGLQKCTSPFNPGNASFSRLWERPANALRPYISRSGSDVL</sequence>
<keyword evidence="2" id="KW-1185">Reference proteome</keyword>
<reference evidence="1 2" key="1">
    <citation type="submission" date="2021-06" db="EMBL/GenBank/DDBJ databases">
        <title>Caerostris extrusa draft genome.</title>
        <authorList>
            <person name="Kono N."/>
            <person name="Arakawa K."/>
        </authorList>
    </citation>
    <scope>NUCLEOTIDE SEQUENCE [LARGE SCALE GENOMIC DNA]</scope>
</reference>
<dbReference type="Proteomes" id="UP001054945">
    <property type="component" value="Unassembled WGS sequence"/>
</dbReference>